<dbReference type="PANTHER" id="PTHR40074">
    <property type="entry name" value="O-ACETYLTRANSFERASE WECH"/>
    <property type="match status" value="1"/>
</dbReference>
<feature type="transmembrane region" description="Helical" evidence="7">
    <location>
        <begin position="263"/>
        <end position="280"/>
    </location>
</feature>
<evidence type="ECO:0000256" key="2">
    <source>
        <dbReference type="ARBA" id="ARBA00007400"/>
    </source>
</evidence>
<feature type="transmembrane region" description="Helical" evidence="7">
    <location>
        <begin position="133"/>
        <end position="151"/>
    </location>
</feature>
<dbReference type="GO" id="GO:0005886">
    <property type="term" value="C:plasma membrane"/>
    <property type="evidence" value="ECO:0007669"/>
    <property type="project" value="UniProtKB-SubCell"/>
</dbReference>
<proteinExistence type="inferred from homology"/>
<keyword evidence="3" id="KW-1003">Cell membrane</keyword>
<keyword evidence="9" id="KW-0012">Acyltransferase</keyword>
<comment type="caution">
    <text evidence="9">The sequence shown here is derived from an EMBL/GenBank/DDBJ whole genome shotgun (WGS) entry which is preliminary data.</text>
</comment>
<gene>
    <name evidence="9" type="ORF">QNI16_04200</name>
</gene>
<keyword evidence="9" id="KW-0808">Transferase</keyword>
<feature type="transmembrane region" description="Helical" evidence="7">
    <location>
        <begin position="71"/>
        <end position="89"/>
    </location>
</feature>
<evidence type="ECO:0000256" key="1">
    <source>
        <dbReference type="ARBA" id="ARBA00004651"/>
    </source>
</evidence>
<comment type="similarity">
    <text evidence="2">Belongs to the acyltransferase 3 family.</text>
</comment>
<evidence type="ECO:0000313" key="9">
    <source>
        <dbReference type="EMBL" id="MDJ1479674.1"/>
    </source>
</evidence>
<evidence type="ECO:0000256" key="6">
    <source>
        <dbReference type="ARBA" id="ARBA00023136"/>
    </source>
</evidence>
<evidence type="ECO:0000256" key="4">
    <source>
        <dbReference type="ARBA" id="ARBA00022692"/>
    </source>
</evidence>
<feature type="transmembrane region" description="Helical" evidence="7">
    <location>
        <begin position="224"/>
        <end position="242"/>
    </location>
</feature>
<feature type="transmembrane region" description="Helical" evidence="7">
    <location>
        <begin position="109"/>
        <end position="126"/>
    </location>
</feature>
<dbReference type="RefSeq" id="WP_313976050.1">
    <property type="nucleotide sequence ID" value="NZ_JASJOS010000002.1"/>
</dbReference>
<keyword evidence="4 7" id="KW-0812">Transmembrane</keyword>
<feature type="transmembrane region" description="Helical" evidence="7">
    <location>
        <begin position="171"/>
        <end position="187"/>
    </location>
</feature>
<evidence type="ECO:0000259" key="8">
    <source>
        <dbReference type="Pfam" id="PF01757"/>
    </source>
</evidence>
<dbReference type="Proteomes" id="UP001241110">
    <property type="component" value="Unassembled WGS sequence"/>
</dbReference>
<organism evidence="9 10">
    <name type="scientific">Xanthocytophaga flava</name>
    <dbReference type="NCBI Taxonomy" id="3048013"/>
    <lineage>
        <taxon>Bacteria</taxon>
        <taxon>Pseudomonadati</taxon>
        <taxon>Bacteroidota</taxon>
        <taxon>Cytophagia</taxon>
        <taxon>Cytophagales</taxon>
        <taxon>Rhodocytophagaceae</taxon>
        <taxon>Xanthocytophaga</taxon>
    </lineage>
</organism>
<feature type="transmembrane region" description="Helical" evidence="7">
    <location>
        <begin position="199"/>
        <end position="218"/>
    </location>
</feature>
<evidence type="ECO:0000256" key="5">
    <source>
        <dbReference type="ARBA" id="ARBA00022989"/>
    </source>
</evidence>
<dbReference type="EC" id="2.3.1.-" evidence="9"/>
<comment type="subcellular location">
    <subcellularLocation>
        <location evidence="1">Cell membrane</location>
        <topology evidence="1">Multi-pass membrane protein</topology>
    </subcellularLocation>
</comment>
<reference evidence="9" key="1">
    <citation type="submission" date="2023-05" db="EMBL/GenBank/DDBJ databases">
        <authorList>
            <person name="Zhang X."/>
        </authorList>
    </citation>
    <scope>NUCLEOTIDE SEQUENCE</scope>
    <source>
        <strain evidence="9">YF14B1</strain>
    </source>
</reference>
<feature type="transmembrane region" description="Helical" evidence="7">
    <location>
        <begin position="286"/>
        <end position="309"/>
    </location>
</feature>
<protein>
    <submittedName>
        <fullName evidence="9">Acyltransferase</fullName>
        <ecNumber evidence="9">2.3.1.-</ecNumber>
    </submittedName>
</protein>
<dbReference type="AlphaFoldDB" id="A0AAE3U7H2"/>
<dbReference type="InterPro" id="IPR002656">
    <property type="entry name" value="Acyl_transf_3_dom"/>
</dbReference>
<name>A0AAE3U7H2_9BACT</name>
<dbReference type="EMBL" id="JASJOS010000002">
    <property type="protein sequence ID" value="MDJ1479674.1"/>
    <property type="molecule type" value="Genomic_DNA"/>
</dbReference>
<evidence type="ECO:0000313" key="10">
    <source>
        <dbReference type="Proteomes" id="UP001241110"/>
    </source>
</evidence>
<sequence length="319" mass="37257">MSLKTQTYYPGLDAIRGVLIILVVLSHCLSPGTPVFILYSFHMPLFLGIGGFLIKRDYIRNTSTFQILHKYLYRMIIPWILAVVIYYLWRRLLNIPVDLQHEILYPYYHLWFVPALLGMVLTVKLLEYWNISYKVVLGASMLLCLGWYIVYREHPDNMIYPWLYYLGDKRMYGYFGFFYLGYVLRAYPDVFPKVKMHDVLLAAGVSLSLLIVSVYFPVNRLVSFLPYWVLNIGLIYWAIVYASEQTLTKNSFILFCNKQSLAIYLYHYSVILLASSFLTIKGPLTVALFLITVIATYLTVYLTSSLPFVNKYFFGYTKA</sequence>
<evidence type="ECO:0000256" key="7">
    <source>
        <dbReference type="SAM" id="Phobius"/>
    </source>
</evidence>
<dbReference type="GO" id="GO:0016413">
    <property type="term" value="F:O-acetyltransferase activity"/>
    <property type="evidence" value="ECO:0007669"/>
    <property type="project" value="TreeGrafter"/>
</dbReference>
<evidence type="ECO:0000256" key="3">
    <source>
        <dbReference type="ARBA" id="ARBA00022475"/>
    </source>
</evidence>
<feature type="domain" description="Acyltransferase 3" evidence="8">
    <location>
        <begin position="10"/>
        <end position="300"/>
    </location>
</feature>
<dbReference type="Pfam" id="PF01757">
    <property type="entry name" value="Acyl_transf_3"/>
    <property type="match status" value="1"/>
</dbReference>
<dbReference type="GO" id="GO:0009246">
    <property type="term" value="P:enterobacterial common antigen biosynthetic process"/>
    <property type="evidence" value="ECO:0007669"/>
    <property type="project" value="TreeGrafter"/>
</dbReference>
<keyword evidence="5 7" id="KW-1133">Transmembrane helix</keyword>
<keyword evidence="6 7" id="KW-0472">Membrane</keyword>
<accession>A0AAE3U7H2</accession>
<feature type="transmembrane region" description="Helical" evidence="7">
    <location>
        <begin position="36"/>
        <end position="59"/>
    </location>
</feature>
<dbReference type="PANTHER" id="PTHR40074:SF2">
    <property type="entry name" value="O-ACETYLTRANSFERASE WECH"/>
    <property type="match status" value="1"/>
</dbReference>